<reference evidence="7 8" key="1">
    <citation type="submission" date="2018-08" db="EMBL/GenBank/DDBJ databases">
        <title>A genome reference for cultivated species of the human gut microbiota.</title>
        <authorList>
            <person name="Zou Y."/>
            <person name="Xue W."/>
            <person name="Luo G."/>
        </authorList>
    </citation>
    <scope>NUCLEOTIDE SEQUENCE [LARGE SCALE GENOMIC DNA]</scope>
    <source>
        <strain evidence="6 7">AF37-4</strain>
        <strain evidence="5 11">AM23-22</strain>
        <strain evidence="4 10">AM42-30</strain>
        <strain evidence="3 8">AM43-2</strain>
        <strain evidence="2 9">AM44-11BH</strain>
    </source>
</reference>
<evidence type="ECO:0000313" key="3">
    <source>
        <dbReference type="EMBL" id="RHA55226.1"/>
    </source>
</evidence>
<dbReference type="EMBL" id="QSFV01000030">
    <property type="protein sequence ID" value="RHA79096.1"/>
    <property type="molecule type" value="Genomic_DNA"/>
</dbReference>
<keyword evidence="1" id="KW-0472">Membrane</keyword>
<dbReference type="Proteomes" id="UP000284779">
    <property type="component" value="Unassembled WGS sequence"/>
</dbReference>
<keyword evidence="9" id="KW-1185">Reference proteome</keyword>
<organism evidence="6 7">
    <name type="scientific">Eubacterium ventriosum</name>
    <dbReference type="NCBI Taxonomy" id="39496"/>
    <lineage>
        <taxon>Bacteria</taxon>
        <taxon>Bacillati</taxon>
        <taxon>Bacillota</taxon>
        <taxon>Clostridia</taxon>
        <taxon>Eubacteriales</taxon>
        <taxon>Eubacteriaceae</taxon>
        <taxon>Eubacterium</taxon>
    </lineage>
</organism>
<accession>A0A415LBI4</accession>
<evidence type="ECO:0000313" key="8">
    <source>
        <dbReference type="Proteomes" id="UP000284598"/>
    </source>
</evidence>
<evidence type="ECO:0000313" key="10">
    <source>
        <dbReference type="Proteomes" id="UP000285740"/>
    </source>
</evidence>
<evidence type="ECO:0000313" key="4">
    <source>
        <dbReference type="EMBL" id="RHA79096.1"/>
    </source>
</evidence>
<feature type="transmembrane region" description="Helical" evidence="1">
    <location>
        <begin position="39"/>
        <end position="61"/>
    </location>
</feature>
<sequence>MTEDKKIKIGKLCNKIATVLFVLFFIDTCVMPIMNKRFFITSVVIIAILFAICSITSHILLKDYKPE</sequence>
<keyword evidence="1" id="KW-0812">Transmembrane</keyword>
<evidence type="ECO:0000313" key="5">
    <source>
        <dbReference type="EMBL" id="RHF90730.1"/>
    </source>
</evidence>
<evidence type="ECO:0000313" key="11">
    <source>
        <dbReference type="Proteomes" id="UP000286186"/>
    </source>
</evidence>
<evidence type="ECO:0000313" key="2">
    <source>
        <dbReference type="EMBL" id="RHA17746.1"/>
    </source>
</evidence>
<dbReference type="Proteomes" id="UP000285740">
    <property type="component" value="Unassembled WGS sequence"/>
</dbReference>
<dbReference type="Proteomes" id="UP000283314">
    <property type="component" value="Unassembled WGS sequence"/>
</dbReference>
<evidence type="ECO:0000256" key="1">
    <source>
        <dbReference type="SAM" id="Phobius"/>
    </source>
</evidence>
<dbReference type="RefSeq" id="WP_005364060.1">
    <property type="nucleotide sequence ID" value="NZ_CABJDQ010000004.1"/>
</dbReference>
<proteinExistence type="predicted"/>
<protein>
    <submittedName>
        <fullName evidence="6">Uncharacterized protein</fullName>
    </submittedName>
</protein>
<evidence type="ECO:0000313" key="9">
    <source>
        <dbReference type="Proteomes" id="UP000284779"/>
    </source>
</evidence>
<dbReference type="Proteomes" id="UP000286186">
    <property type="component" value="Unassembled WGS sequence"/>
</dbReference>
<evidence type="ECO:0000313" key="6">
    <source>
        <dbReference type="EMBL" id="RHL45881.1"/>
    </source>
</evidence>
<comment type="caution">
    <text evidence="6">The sequence shown here is derived from an EMBL/GenBank/DDBJ whole genome shotgun (WGS) entry which is preliminary data.</text>
</comment>
<dbReference type="AlphaFoldDB" id="A0A415LBI4"/>
<evidence type="ECO:0000313" key="7">
    <source>
        <dbReference type="Proteomes" id="UP000283314"/>
    </source>
</evidence>
<dbReference type="Proteomes" id="UP000284598">
    <property type="component" value="Unassembled WGS sequence"/>
</dbReference>
<dbReference type="GeneID" id="66466877"/>
<dbReference type="EMBL" id="QSFO01000005">
    <property type="protein sequence ID" value="RHA55226.1"/>
    <property type="molecule type" value="Genomic_DNA"/>
</dbReference>
<name>A0A415LBI4_9FIRM</name>
<dbReference type="EMBL" id="QSFD01000008">
    <property type="protein sequence ID" value="RHA17746.1"/>
    <property type="molecule type" value="Genomic_DNA"/>
</dbReference>
<gene>
    <name evidence="6" type="ORF">DW018_06445</name>
    <name evidence="5" type="ORF">DW652_00520</name>
    <name evidence="4" type="ORF">DW918_08620</name>
    <name evidence="3" type="ORF">DW929_05640</name>
    <name evidence="2" type="ORF">DW944_08940</name>
</gene>
<feature type="transmembrane region" description="Helical" evidence="1">
    <location>
        <begin position="12"/>
        <end position="33"/>
    </location>
</feature>
<dbReference type="EMBL" id="QROT01000004">
    <property type="protein sequence ID" value="RHL45881.1"/>
    <property type="molecule type" value="Genomic_DNA"/>
</dbReference>
<dbReference type="EMBL" id="QRHR01000001">
    <property type="protein sequence ID" value="RHF90730.1"/>
    <property type="molecule type" value="Genomic_DNA"/>
</dbReference>
<keyword evidence="1" id="KW-1133">Transmembrane helix</keyword>